<dbReference type="Gene3D" id="3.40.50.1820">
    <property type="entry name" value="alpha/beta hydrolase"/>
    <property type="match status" value="1"/>
</dbReference>
<accession>A0A084QGB2</accession>
<evidence type="ECO:0000259" key="1">
    <source>
        <dbReference type="Pfam" id="PF12697"/>
    </source>
</evidence>
<reference evidence="2 3" key="1">
    <citation type="journal article" date="2014" name="BMC Genomics">
        <title>Comparative genome sequencing reveals chemotype-specific gene clusters in the toxigenic black mold Stachybotrys.</title>
        <authorList>
            <person name="Semeiks J."/>
            <person name="Borek D."/>
            <person name="Otwinowski Z."/>
            <person name="Grishin N.V."/>
        </authorList>
    </citation>
    <scope>NUCLEOTIDE SEQUENCE [LARGE SCALE GENOMIC DNA]</scope>
    <source>
        <strain evidence="2 3">IBT 40285</strain>
    </source>
</reference>
<sequence length="421" mass="47367">MSSSIYIITEHIIQASHIREYARATSNSQDTPLSLHIKQYVPRSNPNPQQGDVTIIGAHANGFPKELYEPLWEDLYTEAQKQGVRIRAIWMLDVAWQGQSGVLNEGKLGNDPSWLDYARDVLHMINTFRMPQPLVAVGHSFGANALVNTSLMHPRLFTTIVLLDPTISRFAATPESLSMSPAARSIYRRDVWPSRRLAAESFRKSPFYKSWDPRALDLWIKYGLRSVSGEGHNGNVTLTTTKDQEVFTYLRPSWPAYDEKGKRVIDTDQAPELDTTLGEKYPTFPFYRPEGANTVRQLPHLRPSVLYVFGSGSVLSPRELQQEKMELTGSGVGGSGGVRKGRVKSVVGENYGHLIPLEAPQLCARVSAEWIAAELKRWAAQEVDYKRWTALPEIEKATVSEEYKNRIGKVDARTGQDKPKM</sequence>
<dbReference type="Pfam" id="PF12697">
    <property type="entry name" value="Abhydrolase_6"/>
    <property type="match status" value="1"/>
</dbReference>
<evidence type="ECO:0000313" key="2">
    <source>
        <dbReference type="EMBL" id="KFA62997.1"/>
    </source>
</evidence>
<dbReference type="Proteomes" id="UP000028524">
    <property type="component" value="Unassembled WGS sequence"/>
</dbReference>
<organism evidence="2 3">
    <name type="scientific">Stachybotrys chlorohalonatus (strain IBT 40285)</name>
    <dbReference type="NCBI Taxonomy" id="1283841"/>
    <lineage>
        <taxon>Eukaryota</taxon>
        <taxon>Fungi</taxon>
        <taxon>Dikarya</taxon>
        <taxon>Ascomycota</taxon>
        <taxon>Pezizomycotina</taxon>
        <taxon>Sordariomycetes</taxon>
        <taxon>Hypocreomycetidae</taxon>
        <taxon>Hypocreales</taxon>
        <taxon>Stachybotryaceae</taxon>
        <taxon>Stachybotrys</taxon>
    </lineage>
</organism>
<feature type="domain" description="AB hydrolase-1" evidence="1">
    <location>
        <begin position="59"/>
        <end position="365"/>
    </location>
</feature>
<protein>
    <recommendedName>
        <fullName evidence="1">AB hydrolase-1 domain-containing protein</fullName>
    </recommendedName>
</protein>
<keyword evidence="3" id="KW-1185">Reference proteome</keyword>
<evidence type="ECO:0000313" key="3">
    <source>
        <dbReference type="Proteomes" id="UP000028524"/>
    </source>
</evidence>
<dbReference type="EMBL" id="KL660768">
    <property type="protein sequence ID" value="KFA62997.1"/>
    <property type="molecule type" value="Genomic_DNA"/>
</dbReference>
<dbReference type="SUPFAM" id="SSF53474">
    <property type="entry name" value="alpha/beta-Hydrolases"/>
    <property type="match status" value="1"/>
</dbReference>
<dbReference type="STRING" id="1283841.A0A084QGB2"/>
<dbReference type="InterPro" id="IPR000073">
    <property type="entry name" value="AB_hydrolase_1"/>
</dbReference>
<dbReference type="InterPro" id="IPR029058">
    <property type="entry name" value="AB_hydrolase_fold"/>
</dbReference>
<dbReference type="InParanoid" id="A0A084QGB2"/>
<dbReference type="OrthoDB" id="94039at2759"/>
<proteinExistence type="predicted"/>
<dbReference type="OMA" id="LHMINTF"/>
<dbReference type="AlphaFoldDB" id="A0A084QGB2"/>
<name>A0A084QGB2_STAC4</name>
<dbReference type="HOGENOM" id="CLU_036837_0_0_1"/>
<gene>
    <name evidence="2" type="ORF">S40285_06836</name>
</gene>